<dbReference type="AlphaFoldDB" id="A0AAV4Q7L5"/>
<evidence type="ECO:0000313" key="1">
    <source>
        <dbReference type="EMBL" id="GIY04347.1"/>
    </source>
</evidence>
<evidence type="ECO:0000313" key="2">
    <source>
        <dbReference type="Proteomes" id="UP001054945"/>
    </source>
</evidence>
<organism evidence="1 2">
    <name type="scientific">Caerostris extrusa</name>
    <name type="common">Bark spider</name>
    <name type="synonym">Caerostris bankana</name>
    <dbReference type="NCBI Taxonomy" id="172846"/>
    <lineage>
        <taxon>Eukaryota</taxon>
        <taxon>Metazoa</taxon>
        <taxon>Ecdysozoa</taxon>
        <taxon>Arthropoda</taxon>
        <taxon>Chelicerata</taxon>
        <taxon>Arachnida</taxon>
        <taxon>Araneae</taxon>
        <taxon>Araneomorphae</taxon>
        <taxon>Entelegynae</taxon>
        <taxon>Araneoidea</taxon>
        <taxon>Araneidae</taxon>
        <taxon>Caerostris</taxon>
    </lineage>
</organism>
<protein>
    <submittedName>
        <fullName evidence="1">Uncharacterized protein</fullName>
    </submittedName>
</protein>
<keyword evidence="2" id="KW-1185">Reference proteome</keyword>
<accession>A0AAV4Q7L5</accession>
<dbReference type="Proteomes" id="UP001054945">
    <property type="component" value="Unassembled WGS sequence"/>
</dbReference>
<gene>
    <name evidence="1" type="ORF">CEXT_641981</name>
</gene>
<sequence>MRQIFLQWIHPALRNARRNTLFLRQSQNWKRKWKKKIERKLLLDFLSRRRSATVQWLNFSAFTQRQKDFDNRCPFRKNVKKPDIGFEGIKTINNGTATEYFPIKKTLIKKKRHNSIPP</sequence>
<name>A0AAV4Q7L5_CAEEX</name>
<dbReference type="EMBL" id="BPLR01005701">
    <property type="protein sequence ID" value="GIY04347.1"/>
    <property type="molecule type" value="Genomic_DNA"/>
</dbReference>
<reference evidence="1 2" key="1">
    <citation type="submission" date="2021-06" db="EMBL/GenBank/DDBJ databases">
        <title>Caerostris extrusa draft genome.</title>
        <authorList>
            <person name="Kono N."/>
            <person name="Arakawa K."/>
        </authorList>
    </citation>
    <scope>NUCLEOTIDE SEQUENCE [LARGE SCALE GENOMIC DNA]</scope>
</reference>
<proteinExistence type="predicted"/>
<comment type="caution">
    <text evidence="1">The sequence shown here is derived from an EMBL/GenBank/DDBJ whole genome shotgun (WGS) entry which is preliminary data.</text>
</comment>